<reference evidence="1 2" key="1">
    <citation type="submission" date="2020-06" db="EMBL/GenBank/DDBJ databases">
        <authorList>
            <person name="Chuat V."/>
        </authorList>
    </citation>
    <scope>NUCLEOTIDE SEQUENCE [LARGE SCALE GENOMIC DNA]</scope>
    <source>
        <strain evidence="1">STH_CIRM_1046</strain>
    </source>
</reference>
<organism evidence="1 2">
    <name type="scientific">Streptococcus thermophilus</name>
    <dbReference type="NCBI Taxonomy" id="1308"/>
    <lineage>
        <taxon>Bacteria</taxon>
        <taxon>Bacillati</taxon>
        <taxon>Bacillota</taxon>
        <taxon>Bacilli</taxon>
        <taxon>Lactobacillales</taxon>
        <taxon>Streptococcaceae</taxon>
        <taxon>Streptococcus</taxon>
    </lineage>
</organism>
<evidence type="ECO:0000313" key="2">
    <source>
        <dbReference type="Proteomes" id="UP000509120"/>
    </source>
</evidence>
<accession>A0AAN2DAI6</accession>
<gene>
    <name evidence="1" type="ORF">STHERMO_1155</name>
</gene>
<dbReference type="EMBL" id="LR822030">
    <property type="protein sequence ID" value="CAD0155825.1"/>
    <property type="molecule type" value="Genomic_DNA"/>
</dbReference>
<proteinExistence type="predicted"/>
<evidence type="ECO:0000313" key="1">
    <source>
        <dbReference type="EMBL" id="CAD0155825.1"/>
    </source>
</evidence>
<sequence length="57" mass="6579">MTYGSKVFEKASADKTTAETKGKYYAEISVYNISKVCNTIKIYNKTKLRKYSMIKIK</sequence>
<dbReference type="Proteomes" id="UP000509120">
    <property type="component" value="Chromosome"/>
</dbReference>
<dbReference type="AlphaFoldDB" id="A0AAN2DAI6"/>
<name>A0AAN2DAI6_STRTR</name>
<protein>
    <submittedName>
        <fullName evidence="1">Uncharacterized protein</fullName>
    </submittedName>
</protein>